<dbReference type="OrthoDB" id="9815525at2"/>
<keyword evidence="2" id="KW-0813">Transport</keyword>
<dbReference type="STRING" id="767452.AVL62_10820"/>
<keyword evidence="3" id="KW-1003">Cell membrane</keyword>
<organism evidence="9 10">
    <name type="scientific">Serinicoccus chungangensis</name>
    <dbReference type="NCBI Taxonomy" id="767452"/>
    <lineage>
        <taxon>Bacteria</taxon>
        <taxon>Bacillati</taxon>
        <taxon>Actinomycetota</taxon>
        <taxon>Actinomycetes</taxon>
        <taxon>Micrococcales</taxon>
        <taxon>Ornithinimicrobiaceae</taxon>
        <taxon>Serinicoccus</taxon>
    </lineage>
</organism>
<dbReference type="EMBL" id="LQBL01000003">
    <property type="protein sequence ID" value="KUG58398.1"/>
    <property type="molecule type" value="Genomic_DNA"/>
</dbReference>
<dbReference type="Gene3D" id="1.20.1250.20">
    <property type="entry name" value="MFS general substrate transporter like domains"/>
    <property type="match status" value="1"/>
</dbReference>
<evidence type="ECO:0000256" key="2">
    <source>
        <dbReference type="ARBA" id="ARBA00022448"/>
    </source>
</evidence>
<dbReference type="AlphaFoldDB" id="A0A0W8IEM9"/>
<evidence type="ECO:0000256" key="7">
    <source>
        <dbReference type="SAM" id="MobiDB-lite"/>
    </source>
</evidence>
<keyword evidence="10" id="KW-1185">Reference proteome</keyword>
<feature type="transmembrane region" description="Helical" evidence="8">
    <location>
        <begin position="91"/>
        <end position="109"/>
    </location>
</feature>
<evidence type="ECO:0000256" key="6">
    <source>
        <dbReference type="ARBA" id="ARBA00023136"/>
    </source>
</evidence>
<proteinExistence type="predicted"/>
<evidence type="ECO:0000256" key="1">
    <source>
        <dbReference type="ARBA" id="ARBA00004651"/>
    </source>
</evidence>
<keyword evidence="4 8" id="KW-0812">Transmembrane</keyword>
<accession>A0A0W8IEM9</accession>
<keyword evidence="6 8" id="KW-0472">Membrane</keyword>
<sequence length="433" mass="44086">MTASTTRTAATSPGTATTPLGRPFEAHLGAVGLANLADGVVQIGVPLLAVTLTRSPLLMGVLTAAVWLPWLVCGIPAGVLVDRWDRRRTMVVALGVRAALLGGAGVLALSDRLTIWVLVGLALGYGVTEVFADLAAAAQVPALVGRSAGPLRRANSRLLAVEQVSNGFVGPPLAGVLVALGAAWLVGSSALVVVGAVLVLVLGLRGRYAPVAREVESVGSRWSELTSGMRTLWTHPVLRPLAIAAGLWNFASTALSAVLILWLVGPESEGGLSPQLFSLAMVALPVGALLGSMVASRIIERFSEMSVLVACWGLNALFNLPLLLWPSVWGLALFLLAAGPLGVIGNVVSGSIRPRLVSGDQLGRVGGASRVLVFGAMPLGALVGGQVAALLGIPAVLAGVPVVMLLATALVAVGVPQALVDAHELAPDPEPVG</sequence>
<dbReference type="PANTHER" id="PTHR23513">
    <property type="entry name" value="INTEGRAL MEMBRANE EFFLUX PROTEIN-RELATED"/>
    <property type="match status" value="1"/>
</dbReference>
<reference evidence="9 10" key="1">
    <citation type="submission" date="2015-12" db="EMBL/GenBank/DDBJ databases">
        <title>Serinicoccus chungangenesis strain CD08_5 genome sequencing and assembly.</title>
        <authorList>
            <person name="Chander A.M."/>
            <person name="Kaur G."/>
            <person name="Nair G.R."/>
            <person name="Dhawan D.K."/>
            <person name="Kochhar R.K."/>
            <person name="Mayilraj S."/>
            <person name="Bhadada S.K."/>
        </authorList>
    </citation>
    <scope>NUCLEOTIDE SEQUENCE [LARGE SCALE GENOMIC DNA]</scope>
    <source>
        <strain evidence="9 10">CD08_5</strain>
    </source>
</reference>
<feature type="transmembrane region" description="Helical" evidence="8">
    <location>
        <begin position="237"/>
        <end position="264"/>
    </location>
</feature>
<dbReference type="RefSeq" id="WP_058890075.1">
    <property type="nucleotide sequence ID" value="NZ_LQBL01000003.1"/>
</dbReference>
<evidence type="ECO:0000256" key="4">
    <source>
        <dbReference type="ARBA" id="ARBA00022692"/>
    </source>
</evidence>
<dbReference type="SUPFAM" id="SSF103473">
    <property type="entry name" value="MFS general substrate transporter"/>
    <property type="match status" value="1"/>
</dbReference>
<evidence type="ECO:0000256" key="8">
    <source>
        <dbReference type="SAM" id="Phobius"/>
    </source>
</evidence>
<evidence type="ECO:0000313" key="10">
    <source>
        <dbReference type="Proteomes" id="UP000054837"/>
    </source>
</evidence>
<feature type="compositionally biased region" description="Low complexity" evidence="7">
    <location>
        <begin position="1"/>
        <end position="19"/>
    </location>
</feature>
<feature type="transmembrane region" description="Helical" evidence="8">
    <location>
        <begin position="307"/>
        <end position="325"/>
    </location>
</feature>
<keyword evidence="5 8" id="KW-1133">Transmembrane helix</keyword>
<feature type="transmembrane region" description="Helical" evidence="8">
    <location>
        <begin position="115"/>
        <end position="137"/>
    </location>
</feature>
<dbReference type="Pfam" id="PF05977">
    <property type="entry name" value="MFS_3"/>
    <property type="match status" value="1"/>
</dbReference>
<dbReference type="InterPro" id="IPR036259">
    <property type="entry name" value="MFS_trans_sf"/>
</dbReference>
<comment type="subcellular location">
    <subcellularLocation>
        <location evidence="1">Cell membrane</location>
        <topology evidence="1">Multi-pass membrane protein</topology>
    </subcellularLocation>
</comment>
<gene>
    <name evidence="9" type="ORF">AVL62_10820</name>
</gene>
<feature type="transmembrane region" description="Helical" evidence="8">
    <location>
        <begin position="276"/>
        <end position="295"/>
    </location>
</feature>
<evidence type="ECO:0000313" key="9">
    <source>
        <dbReference type="EMBL" id="KUG58398.1"/>
    </source>
</evidence>
<protein>
    <submittedName>
        <fullName evidence="9">MFS transporter</fullName>
    </submittedName>
</protein>
<feature type="transmembrane region" description="Helical" evidence="8">
    <location>
        <begin position="371"/>
        <end position="389"/>
    </location>
</feature>
<dbReference type="PANTHER" id="PTHR23513:SF6">
    <property type="entry name" value="MAJOR FACILITATOR SUPERFAMILY ASSOCIATED DOMAIN-CONTAINING PROTEIN"/>
    <property type="match status" value="1"/>
</dbReference>
<feature type="transmembrane region" description="Helical" evidence="8">
    <location>
        <begin position="184"/>
        <end position="204"/>
    </location>
</feature>
<dbReference type="InterPro" id="IPR010290">
    <property type="entry name" value="TM_effector"/>
</dbReference>
<feature type="transmembrane region" description="Helical" evidence="8">
    <location>
        <begin position="57"/>
        <end position="79"/>
    </location>
</feature>
<dbReference type="GO" id="GO:0005886">
    <property type="term" value="C:plasma membrane"/>
    <property type="evidence" value="ECO:0007669"/>
    <property type="project" value="UniProtKB-SubCell"/>
</dbReference>
<dbReference type="CDD" id="cd06173">
    <property type="entry name" value="MFS_MefA_like"/>
    <property type="match status" value="1"/>
</dbReference>
<evidence type="ECO:0000256" key="3">
    <source>
        <dbReference type="ARBA" id="ARBA00022475"/>
    </source>
</evidence>
<comment type="caution">
    <text evidence="9">The sequence shown here is derived from an EMBL/GenBank/DDBJ whole genome shotgun (WGS) entry which is preliminary data.</text>
</comment>
<dbReference type="Proteomes" id="UP000054837">
    <property type="component" value="Unassembled WGS sequence"/>
</dbReference>
<feature type="transmembrane region" description="Helical" evidence="8">
    <location>
        <begin position="331"/>
        <end position="350"/>
    </location>
</feature>
<name>A0A0W8IEM9_9MICO</name>
<feature type="region of interest" description="Disordered" evidence="7">
    <location>
        <begin position="1"/>
        <end position="21"/>
    </location>
</feature>
<evidence type="ECO:0000256" key="5">
    <source>
        <dbReference type="ARBA" id="ARBA00022989"/>
    </source>
</evidence>
<feature type="transmembrane region" description="Helical" evidence="8">
    <location>
        <begin position="395"/>
        <end position="415"/>
    </location>
</feature>